<dbReference type="Gene3D" id="2.60.40.10">
    <property type="entry name" value="Immunoglobulins"/>
    <property type="match status" value="1"/>
</dbReference>
<evidence type="ECO:0000313" key="3">
    <source>
        <dbReference type="Proteomes" id="UP001220610"/>
    </source>
</evidence>
<proteinExistence type="predicted"/>
<sequence>MKQLFFLLLAICCRPLVPAAQVNFVFLPEIYGRSVDGLATVQVQSLHPSGIAGSVHMLVKESTSGLPVVKVITPVSFFPAGISTLPRNLFNKSSFNFFSNALSAIAGQTRNLPAGEYSFCFTFFPDSKSGEDYENCFDGTVQPLVPLTLITPSHLDTICDKRPVLSWQPPIPFSAGMRFRLMLTEKVKGTAIESLLTNRPLLFLDNISGVSLLYPATHPELQEGKTYCWQVIAYEKGVVVSKSEIWDFTVRCKEEVPPVPTDSYRELRLLQNGNYYISDYYLKFSFMNHYNVEKLAYEVLDLAKGMDKVKRLPDIKIRQGLNLVDIDLSDSELTPGREYLMIVRPFNEPAVRIRFVYMEENKNQ</sequence>
<evidence type="ECO:0000256" key="1">
    <source>
        <dbReference type="SAM" id="SignalP"/>
    </source>
</evidence>
<feature type="chain" id="PRO_5042531483" description="DUF928 domain-containing protein" evidence="1">
    <location>
        <begin position="20"/>
        <end position="364"/>
    </location>
</feature>
<name>A0AAJ6BDZ3_9BACT</name>
<keyword evidence="1" id="KW-0732">Signal</keyword>
<feature type="signal peptide" evidence="1">
    <location>
        <begin position="1"/>
        <end position="19"/>
    </location>
</feature>
<organism evidence="2 3">
    <name type="scientific">Candidatus Pseudobacter hemicellulosilyticus</name>
    <dbReference type="NCBI Taxonomy" id="3121375"/>
    <lineage>
        <taxon>Bacteria</taxon>
        <taxon>Pseudomonadati</taxon>
        <taxon>Bacteroidota</taxon>
        <taxon>Chitinophagia</taxon>
        <taxon>Chitinophagales</taxon>
        <taxon>Chitinophagaceae</taxon>
        <taxon>Pseudobacter</taxon>
    </lineage>
</organism>
<dbReference type="InterPro" id="IPR013783">
    <property type="entry name" value="Ig-like_fold"/>
</dbReference>
<dbReference type="AlphaFoldDB" id="A0AAJ6BDZ3"/>
<dbReference type="EMBL" id="CP119311">
    <property type="protein sequence ID" value="WEK34070.1"/>
    <property type="molecule type" value="Genomic_DNA"/>
</dbReference>
<gene>
    <name evidence="2" type="ORF">P0Y53_16405</name>
</gene>
<evidence type="ECO:0008006" key="4">
    <source>
        <dbReference type="Google" id="ProtNLM"/>
    </source>
</evidence>
<dbReference type="Proteomes" id="UP001220610">
    <property type="component" value="Chromosome"/>
</dbReference>
<reference evidence="2" key="1">
    <citation type="submission" date="2023-03" db="EMBL/GenBank/DDBJ databases">
        <title>Andean soil-derived lignocellulolytic bacterial consortium as a source of novel taxa and putative plastic-active enzymes.</title>
        <authorList>
            <person name="Diaz-Garcia L."/>
            <person name="Chuvochina M."/>
            <person name="Feuerriegel G."/>
            <person name="Bunk B."/>
            <person name="Sproer C."/>
            <person name="Streit W.R."/>
            <person name="Rodriguez L.M."/>
            <person name="Overmann J."/>
            <person name="Jimenez D.J."/>
        </authorList>
    </citation>
    <scope>NUCLEOTIDE SEQUENCE</scope>
    <source>
        <strain evidence="2">MAG 7</strain>
    </source>
</reference>
<accession>A0AAJ6BDZ3</accession>
<evidence type="ECO:0000313" key="2">
    <source>
        <dbReference type="EMBL" id="WEK34070.1"/>
    </source>
</evidence>
<protein>
    <recommendedName>
        <fullName evidence="4">DUF928 domain-containing protein</fullName>
    </recommendedName>
</protein>